<proteinExistence type="predicted"/>
<dbReference type="Pfam" id="PF20038">
    <property type="entry name" value="HTH_59"/>
    <property type="match status" value="1"/>
</dbReference>
<accession>A0ABW8IEU2</accession>
<dbReference type="EMBL" id="JAUIYO010000024">
    <property type="protein sequence ID" value="MFK2827181.1"/>
    <property type="molecule type" value="Genomic_DNA"/>
</dbReference>
<name>A0ABW8IEU2_9BACI</name>
<gene>
    <name evidence="2" type="ORF">QYG89_16280</name>
</gene>
<evidence type="ECO:0000313" key="2">
    <source>
        <dbReference type="EMBL" id="MFK2827181.1"/>
    </source>
</evidence>
<keyword evidence="3" id="KW-1185">Reference proteome</keyword>
<sequence>MLEAFQVYTHSLSRLWPVRLFAKEAEGDGFVELHRLDAAADAILLNLGVYVYEIVDSGIEIDVRKLRFIKIKNLISIQGPIRYKESNQLAITDILSLSEATKLWGLKDSSTLRKAMDRDKFFESEMRKADNIWLITYPAMQRVFDARTLTEMKDEKYPAILIKEGEREGEWGIEENDKVSPKYESPFKKYRKIDGGDTNG</sequence>
<comment type="caution">
    <text evidence="2">The sequence shown here is derived from an EMBL/GenBank/DDBJ whole genome shotgun (WGS) entry which is preliminary data.</text>
</comment>
<reference evidence="2 3" key="1">
    <citation type="submission" date="2023-07" db="EMBL/GenBank/DDBJ databases">
        <title>Bacillus lucianemedeirus sp. nov, a new species isolated from an immunobiological production facility.</title>
        <authorList>
            <person name="Costa L.V."/>
            <person name="Miranda R.V.S.L."/>
            <person name="Brandao M.L.L."/>
            <person name="Reis C.M.F."/>
            <person name="Frazao A.M."/>
            <person name="Cruz F.V."/>
            <person name="Baio P.V.P."/>
            <person name="Veras J.F.C."/>
            <person name="Ramos J.N."/>
            <person name="Vieira V."/>
        </authorList>
    </citation>
    <scope>NUCLEOTIDE SEQUENCE [LARGE SCALE GENOMIC DNA]</scope>
    <source>
        <strain evidence="2 3">B190/17</strain>
    </source>
</reference>
<dbReference type="InterPro" id="IPR045403">
    <property type="entry name" value="HTH_59_Firmicutes_type"/>
</dbReference>
<evidence type="ECO:0000259" key="1">
    <source>
        <dbReference type="Pfam" id="PF20038"/>
    </source>
</evidence>
<dbReference type="Proteomes" id="UP001619911">
    <property type="component" value="Unassembled WGS sequence"/>
</dbReference>
<feature type="domain" description="Helix-turn-helix" evidence="1">
    <location>
        <begin position="91"/>
        <end position="144"/>
    </location>
</feature>
<organism evidence="2 3">
    <name type="scientific">Bacillus lumedeiriae</name>
    <dbReference type="NCBI Taxonomy" id="3058829"/>
    <lineage>
        <taxon>Bacteria</taxon>
        <taxon>Bacillati</taxon>
        <taxon>Bacillota</taxon>
        <taxon>Bacilli</taxon>
        <taxon>Bacillales</taxon>
        <taxon>Bacillaceae</taxon>
        <taxon>Bacillus</taxon>
    </lineage>
</organism>
<protein>
    <submittedName>
        <fullName evidence="2">Helix-turn-helix domain-containing protein</fullName>
    </submittedName>
</protein>
<dbReference type="RefSeq" id="WP_404319208.1">
    <property type="nucleotide sequence ID" value="NZ_JAUIYO010000024.1"/>
</dbReference>
<evidence type="ECO:0000313" key="3">
    <source>
        <dbReference type="Proteomes" id="UP001619911"/>
    </source>
</evidence>